<accession>A0A2A4EQ41</accession>
<dbReference type="PANTHER" id="PTHR44216:SF3">
    <property type="entry name" value="PROTEIN O-MANNOSYL-TRANSFERASE TMTC2"/>
    <property type="match status" value="1"/>
</dbReference>
<sequence length="394" mass="43425">MTELHSQQPAQSAELERLVRLEAYLQSDPRNASLLADAFDTAIGVGRHDAARRFVEQAEALFDGQSEQRSHWQFRRASLCMATHDDLEARRLLEALVASGETHPAIACNLAQLSFRHAAYAEALEQLQPLLERDDASAIDEVRVLALRIWHRLGQVTQALEWFDASVPRLDGVPVASATVMGVASLLALDAQRMSDAKAWSTHALTGDGTQMEALVTRGTIALAEDDIRQARQLLGQALEVNAEDGRAWSALAFVDMLDMQLASAETCFQRSLKTMPEHIGTWHGLAWCYLLQQKLQQAREIFEQALAIDRNFAESHGGLAVVDAIQDRREQAEQSIAVALKLDSRSLAARYAQAILREEANDPQAIRTLARHLLGSNEAAGVIRVADRVMKGG</sequence>
<evidence type="ECO:0000313" key="3">
    <source>
        <dbReference type="Proteomes" id="UP000218022"/>
    </source>
</evidence>
<dbReference type="AlphaFoldDB" id="A0A2A4EQ41"/>
<organism evidence="2 3">
    <name type="scientific">Paraburkholderia acidicola</name>
    <dbReference type="NCBI Taxonomy" id="1912599"/>
    <lineage>
        <taxon>Bacteria</taxon>
        <taxon>Pseudomonadati</taxon>
        <taxon>Pseudomonadota</taxon>
        <taxon>Betaproteobacteria</taxon>
        <taxon>Burkholderiales</taxon>
        <taxon>Burkholderiaceae</taxon>
        <taxon>Paraburkholderia</taxon>
    </lineage>
</organism>
<dbReference type="Pfam" id="PF13424">
    <property type="entry name" value="TPR_12"/>
    <property type="match status" value="1"/>
</dbReference>
<dbReference type="Proteomes" id="UP000218022">
    <property type="component" value="Unassembled WGS sequence"/>
</dbReference>
<dbReference type="GO" id="GO:0000030">
    <property type="term" value="F:mannosyltransferase activity"/>
    <property type="evidence" value="ECO:0007669"/>
    <property type="project" value="TreeGrafter"/>
</dbReference>
<dbReference type="InterPro" id="IPR052384">
    <property type="entry name" value="TMTC_O-mannosyltransferase"/>
</dbReference>
<evidence type="ECO:0000313" key="2">
    <source>
        <dbReference type="EMBL" id="PCE23743.1"/>
    </source>
</evidence>
<evidence type="ECO:0000256" key="1">
    <source>
        <dbReference type="PROSITE-ProRule" id="PRU00339"/>
    </source>
</evidence>
<dbReference type="RefSeq" id="WP_096725648.1">
    <property type="nucleotide sequence ID" value="NZ_MTZV01000006.1"/>
</dbReference>
<feature type="repeat" description="TPR" evidence="1">
    <location>
        <begin position="280"/>
        <end position="313"/>
    </location>
</feature>
<gene>
    <name evidence="2" type="ORF">BWP39_29120</name>
</gene>
<dbReference type="InterPro" id="IPR019734">
    <property type="entry name" value="TPR_rpt"/>
</dbReference>
<name>A0A2A4EQ41_9BURK</name>
<dbReference type="Gene3D" id="1.25.40.10">
    <property type="entry name" value="Tetratricopeptide repeat domain"/>
    <property type="match status" value="2"/>
</dbReference>
<dbReference type="PANTHER" id="PTHR44216">
    <property type="entry name" value="PROTEIN O-MANNOSYL-TRANSFERASE TMTC2"/>
    <property type="match status" value="1"/>
</dbReference>
<dbReference type="PROSITE" id="PS50005">
    <property type="entry name" value="TPR"/>
    <property type="match status" value="1"/>
</dbReference>
<dbReference type="EMBL" id="MTZV01000006">
    <property type="protein sequence ID" value="PCE23743.1"/>
    <property type="molecule type" value="Genomic_DNA"/>
</dbReference>
<dbReference type="OrthoDB" id="5915006at2"/>
<keyword evidence="1" id="KW-0802">TPR repeat</keyword>
<reference evidence="2 3" key="1">
    <citation type="submission" date="2017-01" db="EMBL/GenBank/DDBJ databases">
        <title>Whole-Genome Shotgun Sequencing of Two beta-Proteobacterial Species in Search of the Bulgecin Biosynthetic Cluster.</title>
        <authorList>
            <person name="Horsman M.E."/>
            <person name="Marous D.R."/>
            <person name="Li R."/>
            <person name="Oliver R.A."/>
            <person name="Byun B."/>
            <person name="Emrich S.J."/>
            <person name="Boggess B."/>
            <person name="Townsend C.A."/>
            <person name="Mobashery S."/>
        </authorList>
    </citation>
    <scope>NUCLEOTIDE SEQUENCE [LARGE SCALE GENOMIC DNA]</scope>
    <source>
        <strain evidence="2 3">ATCC 31363</strain>
    </source>
</reference>
<comment type="caution">
    <text evidence="2">The sequence shown here is derived from an EMBL/GenBank/DDBJ whole genome shotgun (WGS) entry which is preliminary data.</text>
</comment>
<dbReference type="SUPFAM" id="SSF48452">
    <property type="entry name" value="TPR-like"/>
    <property type="match status" value="2"/>
</dbReference>
<dbReference type="InterPro" id="IPR011990">
    <property type="entry name" value="TPR-like_helical_dom_sf"/>
</dbReference>
<dbReference type="GO" id="GO:0035269">
    <property type="term" value="P:protein O-linked glycosylation via mannose"/>
    <property type="evidence" value="ECO:0007669"/>
    <property type="project" value="TreeGrafter"/>
</dbReference>
<protein>
    <submittedName>
        <fullName evidence="2">Uncharacterized protein</fullName>
    </submittedName>
</protein>
<dbReference type="SMART" id="SM00028">
    <property type="entry name" value="TPR"/>
    <property type="match status" value="4"/>
</dbReference>
<proteinExistence type="predicted"/>